<name>A0A4R6ECL9_9RHOO</name>
<gene>
    <name evidence="3" type="ORF">C7389_103239</name>
</gene>
<dbReference type="SMART" id="SM00749">
    <property type="entry name" value="BON"/>
    <property type="match status" value="1"/>
</dbReference>
<evidence type="ECO:0000313" key="4">
    <source>
        <dbReference type="Proteomes" id="UP000295129"/>
    </source>
</evidence>
<proteinExistence type="predicted"/>
<dbReference type="PROSITE" id="PS51318">
    <property type="entry name" value="TAT"/>
    <property type="match status" value="1"/>
</dbReference>
<evidence type="ECO:0000259" key="2">
    <source>
        <dbReference type="PROSITE" id="PS50914"/>
    </source>
</evidence>
<dbReference type="EMBL" id="SNVV01000003">
    <property type="protein sequence ID" value="TDN55901.1"/>
    <property type="molecule type" value="Genomic_DNA"/>
</dbReference>
<organism evidence="3 4">
    <name type="scientific">Azoarcus indigens</name>
    <dbReference type="NCBI Taxonomy" id="29545"/>
    <lineage>
        <taxon>Bacteria</taxon>
        <taxon>Pseudomonadati</taxon>
        <taxon>Pseudomonadota</taxon>
        <taxon>Betaproteobacteria</taxon>
        <taxon>Rhodocyclales</taxon>
        <taxon>Zoogloeaceae</taxon>
        <taxon>Azoarcus</taxon>
    </lineage>
</organism>
<dbReference type="RefSeq" id="WP_162851679.1">
    <property type="nucleotide sequence ID" value="NZ_SNVV01000003.1"/>
</dbReference>
<dbReference type="Proteomes" id="UP000295129">
    <property type="component" value="Unassembled WGS sequence"/>
</dbReference>
<dbReference type="InterPro" id="IPR006311">
    <property type="entry name" value="TAT_signal"/>
</dbReference>
<dbReference type="Gene3D" id="3.30.1340.30">
    <property type="match status" value="1"/>
</dbReference>
<protein>
    <submittedName>
        <fullName evidence="3">Hyperosmotically inducible protein</fullName>
    </submittedName>
</protein>
<evidence type="ECO:0000256" key="1">
    <source>
        <dbReference type="SAM" id="SignalP"/>
    </source>
</evidence>
<dbReference type="PANTHER" id="PTHR34606">
    <property type="entry name" value="BON DOMAIN-CONTAINING PROTEIN"/>
    <property type="match status" value="1"/>
</dbReference>
<keyword evidence="4" id="KW-1185">Reference proteome</keyword>
<evidence type="ECO:0000313" key="3">
    <source>
        <dbReference type="EMBL" id="TDN55901.1"/>
    </source>
</evidence>
<reference evidence="3 4" key="1">
    <citation type="submission" date="2019-03" db="EMBL/GenBank/DDBJ databases">
        <title>Genomic Encyclopedia of Type Strains, Phase IV (KMG-IV): sequencing the most valuable type-strain genomes for metagenomic binning, comparative biology and taxonomic classification.</title>
        <authorList>
            <person name="Goeker M."/>
        </authorList>
    </citation>
    <scope>NUCLEOTIDE SEQUENCE [LARGE SCALE GENOMIC DNA]</scope>
    <source>
        <strain evidence="3 4">DSM 12121</strain>
    </source>
</reference>
<dbReference type="InterPro" id="IPR007055">
    <property type="entry name" value="BON_dom"/>
</dbReference>
<feature type="chain" id="PRO_5020551038" evidence="1">
    <location>
        <begin position="27"/>
        <end position="112"/>
    </location>
</feature>
<feature type="signal peptide" evidence="1">
    <location>
        <begin position="1"/>
        <end position="26"/>
    </location>
</feature>
<dbReference type="PANTHER" id="PTHR34606:SF16">
    <property type="entry name" value="BON DOMAIN-CONTAINING PROTEIN"/>
    <property type="match status" value="1"/>
</dbReference>
<feature type="domain" description="BON" evidence="2">
    <location>
        <begin position="42"/>
        <end position="110"/>
    </location>
</feature>
<accession>A0A4R6ECL9</accession>
<dbReference type="PROSITE" id="PS50914">
    <property type="entry name" value="BON"/>
    <property type="match status" value="1"/>
</dbReference>
<dbReference type="Pfam" id="PF04972">
    <property type="entry name" value="BON"/>
    <property type="match status" value="1"/>
</dbReference>
<comment type="caution">
    <text evidence="3">The sequence shown here is derived from an EMBL/GenBank/DDBJ whole genome shotgun (WGS) entry which is preliminary data.</text>
</comment>
<dbReference type="AlphaFoldDB" id="A0A4R6ECL9"/>
<sequence>MNTRRSFLSVLAAGAAASVLASVSHAAGDTHSGERTTGEYIDDKTLEAKVKSALIGNDQVKARNVEVEVRNGVVHLGGTVDSAAEAEAAVLVARRVEGVKSVQSALMPKPAR</sequence>
<dbReference type="InterPro" id="IPR051686">
    <property type="entry name" value="Lipoprotein_DolP"/>
</dbReference>
<dbReference type="InterPro" id="IPR014004">
    <property type="entry name" value="Transpt-assoc_nodulatn_dom_bac"/>
</dbReference>
<keyword evidence="1" id="KW-0732">Signal</keyword>